<dbReference type="RefSeq" id="XP_065328832.1">
    <property type="nucleotide sequence ID" value="XM_065472760.1"/>
</dbReference>
<reference evidence="1" key="1">
    <citation type="journal article" date="2024" name="BMC Genomics">
        <title>Functional annotation of a divergent genome using sequence and structure-based similarity.</title>
        <authorList>
            <person name="Svedberg D."/>
            <person name="Winiger R.R."/>
            <person name="Berg A."/>
            <person name="Sharma H."/>
            <person name="Tellgren-Roth C."/>
            <person name="Debrunner-Vossbrinck B.A."/>
            <person name="Vossbrinck C.R."/>
            <person name="Barandun J."/>
        </authorList>
    </citation>
    <scope>NUCLEOTIDE SEQUENCE</scope>
    <source>
        <strain evidence="1">Illinois isolate</strain>
    </source>
</reference>
<evidence type="ECO:0000313" key="2">
    <source>
        <dbReference type="Proteomes" id="UP001334084"/>
    </source>
</evidence>
<keyword evidence="2" id="KW-1185">Reference proteome</keyword>
<dbReference type="Proteomes" id="UP001334084">
    <property type="component" value="Chromosome 2"/>
</dbReference>
<protein>
    <submittedName>
        <fullName evidence="1">Uncharacterized protein</fullName>
    </submittedName>
</protein>
<proteinExistence type="predicted"/>
<evidence type="ECO:0000313" key="1">
    <source>
        <dbReference type="EMBL" id="WUR02687.1"/>
    </source>
</evidence>
<dbReference type="AlphaFoldDB" id="A0AAX4J9W9"/>
<sequence>MIFILNYIHCTELTLSEYIKDYINENETNYYISIIPSQEIFVFRPYDELQKNIRTEKTSSTFMKTDLSEEFSTCKWNRHILQKSIFKMEFHIIKCKNIIKKYIKRMKSKSVAKMITRMLITKKLEVMEPAKIIYHELEELKIDYLCIKTNYQLNEITKLIKKLNTPIEINIIIIEFIKITQLFLTIYDMEINTMGRKYSYSQRKKINLYNIEIYSLFNYIPLIETLENLKEQMDLYKYENIYKPMKIDKIMRAIKKIIFNLLSSTNKAVKIYEKLNRIYN</sequence>
<dbReference type="KEGG" id="vnx:VNE69_02208"/>
<organism evidence="1 2">
    <name type="scientific">Vairimorpha necatrix</name>
    <dbReference type="NCBI Taxonomy" id="6039"/>
    <lineage>
        <taxon>Eukaryota</taxon>
        <taxon>Fungi</taxon>
        <taxon>Fungi incertae sedis</taxon>
        <taxon>Microsporidia</taxon>
        <taxon>Nosematidae</taxon>
        <taxon>Vairimorpha</taxon>
    </lineage>
</organism>
<dbReference type="EMBL" id="CP142727">
    <property type="protein sequence ID" value="WUR02687.1"/>
    <property type="molecule type" value="Genomic_DNA"/>
</dbReference>
<name>A0AAX4J9W9_9MICR</name>
<accession>A0AAX4J9W9</accession>
<gene>
    <name evidence="1" type="ORF">VNE69_02208</name>
</gene>
<dbReference type="GeneID" id="90540498"/>